<accession>A0A2S2DW35</accession>
<evidence type="ECO:0000256" key="2">
    <source>
        <dbReference type="ARBA" id="ARBA00004496"/>
    </source>
</evidence>
<evidence type="ECO:0000313" key="11">
    <source>
        <dbReference type="EMBL" id="AWL09595.1"/>
    </source>
</evidence>
<dbReference type="InterPro" id="IPR046357">
    <property type="entry name" value="PPIase_dom_sf"/>
</dbReference>
<dbReference type="OrthoDB" id="9808891at2"/>
<proteinExistence type="inferred from homology"/>
<dbReference type="GO" id="GO:0042026">
    <property type="term" value="P:protein refolding"/>
    <property type="evidence" value="ECO:0007669"/>
    <property type="project" value="UniProtKB-ARBA"/>
</dbReference>
<dbReference type="PANTHER" id="PTHR47861:SF3">
    <property type="entry name" value="FKBP-TYPE PEPTIDYL-PROLYL CIS-TRANS ISOMERASE SLYD"/>
    <property type="match status" value="1"/>
</dbReference>
<evidence type="ECO:0000256" key="4">
    <source>
        <dbReference type="ARBA" id="ARBA00022490"/>
    </source>
</evidence>
<dbReference type="Proteomes" id="UP000245468">
    <property type="component" value="Chromosome"/>
</dbReference>
<dbReference type="GO" id="GO:0003755">
    <property type="term" value="F:peptidyl-prolyl cis-trans isomerase activity"/>
    <property type="evidence" value="ECO:0007669"/>
    <property type="project" value="UniProtKB-UniRule"/>
</dbReference>
<keyword evidence="6" id="KW-0143">Chaperone</keyword>
<comment type="subcellular location">
    <subcellularLocation>
        <location evidence="2">Cytoplasm</location>
    </subcellularLocation>
</comment>
<comment type="function">
    <text evidence="8">Also involved in hydrogenase metallocenter assembly, probably by participating in the nickel insertion step. This function in hydrogenase biosynthesis requires chaperone activity and the presence of the metal-binding domain, but not PPIase activity.</text>
</comment>
<gene>
    <name evidence="11" type="ORF">HME7025_01743</name>
</gene>
<dbReference type="GO" id="GO:0005737">
    <property type="term" value="C:cytoplasm"/>
    <property type="evidence" value="ECO:0007669"/>
    <property type="project" value="UniProtKB-SubCell"/>
</dbReference>
<dbReference type="PROSITE" id="PS50059">
    <property type="entry name" value="FKBP_PPIASE"/>
    <property type="match status" value="1"/>
</dbReference>
<evidence type="ECO:0000256" key="9">
    <source>
        <dbReference type="PROSITE-ProRule" id="PRU00277"/>
    </source>
</evidence>
<dbReference type="PANTHER" id="PTHR47861">
    <property type="entry name" value="FKBP-TYPE PEPTIDYL-PROLYL CIS-TRANS ISOMERASE SLYD"/>
    <property type="match status" value="1"/>
</dbReference>
<dbReference type="KEGG" id="psez:HME7025_01743"/>
<evidence type="ECO:0000256" key="7">
    <source>
        <dbReference type="ARBA" id="ARBA00023235"/>
    </source>
</evidence>
<protein>
    <recommendedName>
        <fullName evidence="10">Peptidyl-prolyl cis-trans isomerase</fullName>
        <ecNumber evidence="10">5.2.1.8</ecNumber>
    </recommendedName>
</protein>
<dbReference type="SUPFAM" id="SSF54534">
    <property type="entry name" value="FKBP-like"/>
    <property type="match status" value="1"/>
</dbReference>
<keyword evidence="7 9" id="KW-0413">Isomerase</keyword>
<reference evidence="12" key="1">
    <citation type="submission" date="2018-05" db="EMBL/GenBank/DDBJ databases">
        <title>Pseudarcicella sp. HME7025 Genome sequencing and assembly.</title>
        <authorList>
            <person name="Kim H."/>
            <person name="Kang H."/>
            <person name="Joh K."/>
        </authorList>
    </citation>
    <scope>NUCLEOTIDE SEQUENCE [LARGE SCALE GENOMIC DNA]</scope>
    <source>
        <strain evidence="12">HME7025</strain>
    </source>
</reference>
<comment type="similarity">
    <text evidence="3 10">Belongs to the FKBP-type PPIase family.</text>
</comment>
<evidence type="ECO:0000313" key="12">
    <source>
        <dbReference type="Proteomes" id="UP000245468"/>
    </source>
</evidence>
<sequence length="142" mass="15106">MSIAKTGDQVAVHYTGKHTDGSIFDSSVGSNPLEFQLGSGMVIKGFDDGVTGMAIGEKKTITIPAAEAYGEHSPENTLTIERNQIPAHIPVELGVTLNMHQDGGHVIEVTVTDLTDTHVTLDANHPMAGKDLTFELELVAIK</sequence>
<keyword evidence="4" id="KW-0963">Cytoplasm</keyword>
<name>A0A2S2DW35_9BACT</name>
<dbReference type="InterPro" id="IPR001179">
    <property type="entry name" value="PPIase_FKBP_dom"/>
</dbReference>
<organism evidence="11 12">
    <name type="scientific">Aquirufa nivalisilvae</name>
    <dbReference type="NCBI Taxonomy" id="2516557"/>
    <lineage>
        <taxon>Bacteria</taxon>
        <taxon>Pseudomonadati</taxon>
        <taxon>Bacteroidota</taxon>
        <taxon>Cytophagia</taxon>
        <taxon>Cytophagales</taxon>
        <taxon>Flectobacillaceae</taxon>
        <taxon>Aquirufa</taxon>
    </lineage>
</organism>
<dbReference type="Gene3D" id="3.10.50.40">
    <property type="match status" value="1"/>
</dbReference>
<evidence type="ECO:0000256" key="5">
    <source>
        <dbReference type="ARBA" id="ARBA00023110"/>
    </source>
</evidence>
<keyword evidence="5 9" id="KW-0697">Rotamase</keyword>
<evidence type="ECO:0000256" key="8">
    <source>
        <dbReference type="ARBA" id="ARBA00037071"/>
    </source>
</evidence>
<comment type="catalytic activity">
    <reaction evidence="1 9 10">
        <text>[protein]-peptidylproline (omega=180) = [protein]-peptidylproline (omega=0)</text>
        <dbReference type="Rhea" id="RHEA:16237"/>
        <dbReference type="Rhea" id="RHEA-COMP:10747"/>
        <dbReference type="Rhea" id="RHEA-COMP:10748"/>
        <dbReference type="ChEBI" id="CHEBI:83833"/>
        <dbReference type="ChEBI" id="CHEBI:83834"/>
        <dbReference type="EC" id="5.2.1.8"/>
    </reaction>
</comment>
<evidence type="ECO:0000256" key="1">
    <source>
        <dbReference type="ARBA" id="ARBA00000971"/>
    </source>
</evidence>
<keyword evidence="12" id="KW-1185">Reference proteome</keyword>
<evidence type="ECO:0000256" key="3">
    <source>
        <dbReference type="ARBA" id="ARBA00006577"/>
    </source>
</evidence>
<dbReference type="AlphaFoldDB" id="A0A2S2DW35"/>
<dbReference type="EMBL" id="CP029346">
    <property type="protein sequence ID" value="AWL09595.1"/>
    <property type="molecule type" value="Genomic_DNA"/>
</dbReference>
<dbReference type="EC" id="5.2.1.8" evidence="10"/>
<dbReference type="RefSeq" id="WP_109323272.1">
    <property type="nucleotide sequence ID" value="NZ_CP029346.1"/>
</dbReference>
<evidence type="ECO:0000256" key="6">
    <source>
        <dbReference type="ARBA" id="ARBA00023186"/>
    </source>
</evidence>
<evidence type="ECO:0000256" key="10">
    <source>
        <dbReference type="RuleBase" id="RU003915"/>
    </source>
</evidence>
<dbReference type="Pfam" id="PF00254">
    <property type="entry name" value="FKBP_C"/>
    <property type="match status" value="1"/>
</dbReference>